<comment type="subcellular location">
    <subcellularLocation>
        <location evidence="1">Secreted</location>
        <location evidence="1">Cell wall</location>
    </subcellularLocation>
</comment>
<evidence type="ECO:0000313" key="9">
    <source>
        <dbReference type="Proteomes" id="UP000467193"/>
    </source>
</evidence>
<dbReference type="KEGG" id="msei:MSEDJ_44300"/>
<keyword evidence="3" id="KW-0134">Cell wall</keyword>
<dbReference type="Pfam" id="PF13561">
    <property type="entry name" value="adh_short_C2"/>
    <property type="match status" value="1"/>
</dbReference>
<dbReference type="PRINTS" id="PR00081">
    <property type="entry name" value="GDHRDH"/>
</dbReference>
<evidence type="ECO:0000256" key="1">
    <source>
        <dbReference type="ARBA" id="ARBA00004191"/>
    </source>
</evidence>
<evidence type="ECO:0000313" key="8">
    <source>
        <dbReference type="EMBL" id="BBY30334.1"/>
    </source>
</evidence>
<dbReference type="Gene3D" id="3.40.50.720">
    <property type="entry name" value="NAD(P)-binding Rossmann-like Domain"/>
    <property type="match status" value="1"/>
</dbReference>
<dbReference type="PRINTS" id="PR00080">
    <property type="entry name" value="SDRFAMILY"/>
</dbReference>
<dbReference type="AlphaFoldDB" id="A0A7I7QVK1"/>
<dbReference type="Proteomes" id="UP000467193">
    <property type="component" value="Chromosome"/>
</dbReference>
<dbReference type="SMART" id="SM00822">
    <property type="entry name" value="PKS_KR"/>
    <property type="match status" value="1"/>
</dbReference>
<dbReference type="RefSeq" id="WP_163799729.1">
    <property type="nucleotide sequence ID" value="NZ_AP022588.1"/>
</dbReference>
<dbReference type="InterPro" id="IPR057326">
    <property type="entry name" value="KR_dom"/>
</dbReference>
<organism evidence="8 9">
    <name type="scientific">Mycolicibacterium sediminis</name>
    <dbReference type="NCBI Taxonomy" id="1286180"/>
    <lineage>
        <taxon>Bacteria</taxon>
        <taxon>Bacillati</taxon>
        <taxon>Actinomycetota</taxon>
        <taxon>Actinomycetes</taxon>
        <taxon>Mycobacteriales</taxon>
        <taxon>Mycobacteriaceae</taxon>
        <taxon>Mycolicibacterium</taxon>
    </lineage>
</organism>
<dbReference type="GO" id="GO:0004316">
    <property type="term" value="F:3-oxoacyl-[acyl-carrier-protein] reductase (NADPH) activity"/>
    <property type="evidence" value="ECO:0007669"/>
    <property type="project" value="UniProtKB-EC"/>
</dbReference>
<dbReference type="PANTHER" id="PTHR42879:SF2">
    <property type="entry name" value="3-OXOACYL-[ACYL-CARRIER-PROTEIN] REDUCTASE FABG"/>
    <property type="match status" value="1"/>
</dbReference>
<dbReference type="InterPro" id="IPR050259">
    <property type="entry name" value="SDR"/>
</dbReference>
<keyword evidence="4" id="KW-0560">Oxidoreductase</keyword>
<dbReference type="PROSITE" id="PS00061">
    <property type="entry name" value="ADH_SHORT"/>
    <property type="match status" value="1"/>
</dbReference>
<dbReference type="InterPro" id="IPR036291">
    <property type="entry name" value="NAD(P)-bd_dom_sf"/>
</dbReference>
<dbReference type="EMBL" id="AP022588">
    <property type="protein sequence ID" value="BBY30334.1"/>
    <property type="molecule type" value="Genomic_DNA"/>
</dbReference>
<reference evidence="8 9" key="1">
    <citation type="journal article" date="2019" name="Emerg. Microbes Infect.">
        <title>Comprehensive subspecies identification of 175 nontuberculous mycobacteria species based on 7547 genomic profiles.</title>
        <authorList>
            <person name="Matsumoto Y."/>
            <person name="Kinjo T."/>
            <person name="Motooka D."/>
            <person name="Nabeya D."/>
            <person name="Jung N."/>
            <person name="Uechi K."/>
            <person name="Horii T."/>
            <person name="Iida T."/>
            <person name="Fujita J."/>
            <person name="Nakamura S."/>
        </authorList>
    </citation>
    <scope>NUCLEOTIDE SEQUENCE [LARGE SCALE GENOMIC DNA]</scope>
    <source>
        <strain evidence="8 9">JCM 17899</strain>
    </source>
</reference>
<comment type="catalytic activity">
    <reaction evidence="6">
        <text>a (3R)-hydroxyacyl-[ACP] + NADP(+) = a 3-oxoacyl-[ACP] + NADPH + H(+)</text>
        <dbReference type="Rhea" id="RHEA:17397"/>
        <dbReference type="Rhea" id="RHEA-COMP:9916"/>
        <dbReference type="Rhea" id="RHEA-COMP:9945"/>
        <dbReference type="ChEBI" id="CHEBI:15378"/>
        <dbReference type="ChEBI" id="CHEBI:57783"/>
        <dbReference type="ChEBI" id="CHEBI:58349"/>
        <dbReference type="ChEBI" id="CHEBI:78776"/>
        <dbReference type="ChEBI" id="CHEBI:78827"/>
        <dbReference type="EC" id="1.1.1.100"/>
    </reaction>
    <physiologicalReaction direction="right-to-left" evidence="6">
        <dbReference type="Rhea" id="RHEA:17399"/>
    </physiologicalReaction>
</comment>
<evidence type="ECO:0000256" key="2">
    <source>
        <dbReference type="ARBA" id="ARBA00006484"/>
    </source>
</evidence>
<protein>
    <recommendedName>
        <fullName evidence="5">3-oxoacyl-[acyl-carrier-protein] reductase MabA</fullName>
    </recommendedName>
</protein>
<evidence type="ECO:0000259" key="7">
    <source>
        <dbReference type="SMART" id="SM00822"/>
    </source>
</evidence>
<dbReference type="PANTHER" id="PTHR42879">
    <property type="entry name" value="3-OXOACYL-(ACYL-CARRIER-PROTEIN) REDUCTASE"/>
    <property type="match status" value="1"/>
</dbReference>
<dbReference type="InterPro" id="IPR020904">
    <property type="entry name" value="Sc_DH/Rdtase_CS"/>
</dbReference>
<evidence type="ECO:0000256" key="6">
    <source>
        <dbReference type="ARBA" id="ARBA00047400"/>
    </source>
</evidence>
<comment type="similarity">
    <text evidence="2">Belongs to the short-chain dehydrogenases/reductases (SDR) family.</text>
</comment>
<feature type="domain" description="Ketoreductase" evidence="7">
    <location>
        <begin position="8"/>
        <end position="186"/>
    </location>
</feature>
<evidence type="ECO:0000256" key="4">
    <source>
        <dbReference type="ARBA" id="ARBA00023002"/>
    </source>
</evidence>
<name>A0A7I7QVK1_9MYCO</name>
<keyword evidence="9" id="KW-1185">Reference proteome</keyword>
<sequence length="257" mass="26404">MSTTFDGRVALVTGGSRGIGAAIARRLAEAGATVAINYRSNAGAAEELVEDLRSEGHRAESFGGDVTDPNQIADVVTKVVAEFGTLNLLASNAGIEHFAPLAEITLADFEDVFRTNVGGQLFAVQAAAAVMPPGSRIVLTSSVSARIAVHHHTLYAASKAAVTAMALNLAPELAEVGIAINAVAPGGTATDMAAENGADYVHPALAKVAPHDVTRSMNALGRLARPEEIADTVAFLLSQNASYVTGSTLDVAGGWMR</sequence>
<keyword evidence="3" id="KW-0964">Secreted</keyword>
<dbReference type="SUPFAM" id="SSF51735">
    <property type="entry name" value="NAD(P)-binding Rossmann-fold domains"/>
    <property type="match status" value="1"/>
</dbReference>
<gene>
    <name evidence="8" type="primary">fabG_6</name>
    <name evidence="8" type="ORF">MSEDJ_44300</name>
</gene>
<dbReference type="GO" id="GO:0032787">
    <property type="term" value="P:monocarboxylic acid metabolic process"/>
    <property type="evidence" value="ECO:0007669"/>
    <property type="project" value="UniProtKB-ARBA"/>
</dbReference>
<evidence type="ECO:0000256" key="5">
    <source>
        <dbReference type="ARBA" id="ARBA00040781"/>
    </source>
</evidence>
<dbReference type="InterPro" id="IPR002347">
    <property type="entry name" value="SDR_fam"/>
</dbReference>
<dbReference type="FunFam" id="3.40.50.720:FF:000084">
    <property type="entry name" value="Short-chain dehydrogenase reductase"/>
    <property type="match status" value="1"/>
</dbReference>
<proteinExistence type="inferred from homology"/>
<evidence type="ECO:0000256" key="3">
    <source>
        <dbReference type="ARBA" id="ARBA00022512"/>
    </source>
</evidence>
<accession>A0A7I7QVK1</accession>